<dbReference type="Gene3D" id="3.20.20.70">
    <property type="entry name" value="Aldolase class I"/>
    <property type="match status" value="2"/>
</dbReference>
<accession>A0ABR3FGB7</accession>
<dbReference type="InterPro" id="IPR013785">
    <property type="entry name" value="Aldolase_TIM"/>
</dbReference>
<evidence type="ECO:0000313" key="2">
    <source>
        <dbReference type="EMBL" id="KAL0574358.1"/>
    </source>
</evidence>
<dbReference type="InterPro" id="IPR001155">
    <property type="entry name" value="OxRdtase_FMN_N"/>
</dbReference>
<dbReference type="InterPro" id="IPR045247">
    <property type="entry name" value="Oye-like"/>
</dbReference>
<reference evidence="2 3" key="1">
    <citation type="submission" date="2024-02" db="EMBL/GenBank/DDBJ databases">
        <title>A draft genome for the cacao thread blight pathogen Marasmius crinis-equi.</title>
        <authorList>
            <person name="Cohen S.P."/>
            <person name="Baruah I.K."/>
            <person name="Amoako-Attah I."/>
            <person name="Bukari Y."/>
            <person name="Meinhardt L.W."/>
            <person name="Bailey B.A."/>
        </authorList>
    </citation>
    <scope>NUCLEOTIDE SEQUENCE [LARGE SCALE GENOMIC DNA]</scope>
    <source>
        <strain evidence="2 3">GH-76</strain>
    </source>
</reference>
<comment type="caution">
    <text evidence="2">The sequence shown here is derived from an EMBL/GenBank/DDBJ whole genome shotgun (WGS) entry which is preliminary data.</text>
</comment>
<dbReference type="SUPFAM" id="SSF51395">
    <property type="entry name" value="FMN-linked oxidoreductases"/>
    <property type="match status" value="1"/>
</dbReference>
<gene>
    <name evidence="2" type="ORF">V5O48_007600</name>
</gene>
<dbReference type="Proteomes" id="UP001465976">
    <property type="component" value="Unassembled WGS sequence"/>
</dbReference>
<feature type="domain" description="NADH:flavin oxidoreductase/NADH oxidase N-terminal" evidence="1">
    <location>
        <begin position="6"/>
        <end position="203"/>
    </location>
</feature>
<proteinExistence type="predicted"/>
<keyword evidence="3" id="KW-1185">Reference proteome</keyword>
<organism evidence="2 3">
    <name type="scientific">Marasmius crinis-equi</name>
    <dbReference type="NCBI Taxonomy" id="585013"/>
    <lineage>
        <taxon>Eukaryota</taxon>
        <taxon>Fungi</taxon>
        <taxon>Dikarya</taxon>
        <taxon>Basidiomycota</taxon>
        <taxon>Agaricomycotina</taxon>
        <taxon>Agaricomycetes</taxon>
        <taxon>Agaricomycetidae</taxon>
        <taxon>Agaricales</taxon>
        <taxon>Marasmiineae</taxon>
        <taxon>Marasmiaceae</taxon>
        <taxon>Marasmius</taxon>
    </lineage>
</organism>
<evidence type="ECO:0000313" key="3">
    <source>
        <dbReference type="Proteomes" id="UP001465976"/>
    </source>
</evidence>
<name>A0ABR3FGB7_9AGAR</name>
<evidence type="ECO:0000259" key="1">
    <source>
        <dbReference type="Pfam" id="PF00724"/>
    </source>
</evidence>
<dbReference type="PANTHER" id="PTHR22893:SF91">
    <property type="entry name" value="NADPH DEHYDROGENASE 2-RELATED"/>
    <property type="match status" value="1"/>
</dbReference>
<dbReference type="PANTHER" id="PTHR22893">
    <property type="entry name" value="NADH OXIDOREDUCTASE-RELATED"/>
    <property type="match status" value="1"/>
</dbReference>
<dbReference type="EMBL" id="JBAHYK010000405">
    <property type="protein sequence ID" value="KAL0574358.1"/>
    <property type="molecule type" value="Genomic_DNA"/>
</dbReference>
<dbReference type="Pfam" id="PF00724">
    <property type="entry name" value="Oxidored_FMN"/>
    <property type="match status" value="1"/>
</dbReference>
<protein>
    <recommendedName>
        <fullName evidence="1">NADH:flavin oxidoreductase/NADH oxidase N-terminal domain-containing protein</fullName>
    </recommendedName>
</protein>
<sequence>MATPANLFQPIKVGRLTLSHRVVLSPMTRCRTKANGSVLPVAQEYYAQGASRPGTLLFTEGTSVAARAGGIPIIPGIWSDEQMAAWKPVVDAVHAKGSFIYLQLGALGRRAIPDVLKAIDPSFDVISAGDIPTKDGPATRGITKNEIKENINFFRTAASNAIERVGFDGVEIHGGNGFLLEQFLHDSCNNRTDEYGGSIDNRAMGMEDPKTTYTHLAEELKKRYPDLAYLHVVEPRTSFSGSEDSAPIARPCIALESALQETSDNPTALVAFGRHFLANPDLPARLERNIPLNKYNRGHSMPSPRGQKKAI</sequence>